<evidence type="ECO:0000313" key="2">
    <source>
        <dbReference type="Proteomes" id="UP000221538"/>
    </source>
</evidence>
<name>A0A292ZMA1_SPHSA</name>
<dbReference type="AlphaFoldDB" id="A0A292ZMA1"/>
<protein>
    <submittedName>
        <fullName evidence="1">Metal-dependent phosphohydrolase, HD subdomain</fullName>
    </submittedName>
</protein>
<dbReference type="InterPro" id="IPR052567">
    <property type="entry name" value="OP_Dioxygenase"/>
</dbReference>
<dbReference type="RefSeq" id="WP_061937441.1">
    <property type="nucleotide sequence ID" value="NZ_BEWI01000032.1"/>
</dbReference>
<dbReference type="GO" id="GO:0016787">
    <property type="term" value="F:hydrolase activity"/>
    <property type="evidence" value="ECO:0007669"/>
    <property type="project" value="UniProtKB-KW"/>
</dbReference>
<dbReference type="Gene3D" id="1.10.3210.10">
    <property type="entry name" value="Hypothetical protein af1432"/>
    <property type="match status" value="1"/>
</dbReference>
<sequence>MSDTKEIEGPTTHFTQMADSTKEDWAIIDSHYKPFHAGLSNRILTHLKLLDGDFGGYPVDRLEHSVQCATRAYRAGMDEEYVVCALLHDIGDTLGSGNHADLAAAILKPYVSEKNHWMVEKHAIFQGYYFFHHIGEDQHMREKFRGHPHFEYTADFCHLYDQSAFDANYESMPLEAFEPMVHRLFSTMRYSFYKSPTAE</sequence>
<evidence type="ECO:0000313" key="1">
    <source>
        <dbReference type="EMBL" id="GAY24104.1"/>
    </source>
</evidence>
<dbReference type="EMBL" id="BEWI01000032">
    <property type="protein sequence ID" value="GAY24104.1"/>
    <property type="molecule type" value="Genomic_DNA"/>
</dbReference>
<keyword evidence="1" id="KW-0378">Hydrolase</keyword>
<dbReference type="PANTHER" id="PTHR40202">
    <property type="match status" value="1"/>
</dbReference>
<comment type="caution">
    <text evidence="1">The sequence shown here is derived from an EMBL/GenBank/DDBJ whole genome shotgun (WGS) entry which is preliminary data.</text>
</comment>
<proteinExistence type="predicted"/>
<reference evidence="1 2" key="2">
    <citation type="journal article" date="2013" name="Environ. Sci. Technol.">
        <title>The 4-tert-butylphenol-utilizing bacterium Sphingobium fuliginis OMI can degrade bisphenols via phenolic ring hydroxylation and meta-cleavage pathway.</title>
        <authorList>
            <person name="Ogata Y."/>
            <person name="Goda S."/>
            <person name="Toyama T."/>
            <person name="Sei K."/>
            <person name="Ike M."/>
        </authorList>
    </citation>
    <scope>NUCLEOTIDE SEQUENCE [LARGE SCALE GENOMIC DNA]</scope>
    <source>
        <strain evidence="1 2">OMI</strain>
    </source>
</reference>
<dbReference type="Proteomes" id="UP000221538">
    <property type="component" value="Unassembled WGS sequence"/>
</dbReference>
<gene>
    <name evidence="1" type="ORF">SFOMI_4682</name>
</gene>
<dbReference type="SUPFAM" id="SSF109604">
    <property type="entry name" value="HD-domain/PDEase-like"/>
    <property type="match status" value="1"/>
</dbReference>
<dbReference type="PANTHER" id="PTHR40202:SF1">
    <property type="entry name" value="HD DOMAIN-CONTAINING PROTEIN"/>
    <property type="match status" value="1"/>
</dbReference>
<organism evidence="1 2">
    <name type="scientific">Sphingobium fuliginis (strain ATCC 27551)</name>
    <dbReference type="NCBI Taxonomy" id="336203"/>
    <lineage>
        <taxon>Bacteria</taxon>
        <taxon>Pseudomonadati</taxon>
        <taxon>Pseudomonadota</taxon>
        <taxon>Alphaproteobacteria</taxon>
        <taxon>Sphingomonadales</taxon>
        <taxon>Sphingomonadaceae</taxon>
        <taxon>Sphingobium</taxon>
    </lineage>
</organism>
<accession>A0A292ZMA1</accession>
<reference evidence="1 2" key="1">
    <citation type="journal article" date="2013" name="Biodegradation">
        <title>Occurrence of 4-tert-butylphenol (4-t-BP) biodegradation in an aquatic sample caused by the presence of Spirodela polyrrhiza and isolation of a 4-t-BP-utilizing bacterium.</title>
        <authorList>
            <person name="Ogata Y."/>
            <person name="Toyama T."/>
            <person name="Yu N."/>
            <person name="Wang X."/>
            <person name="Sei K."/>
            <person name="Ike M."/>
        </authorList>
    </citation>
    <scope>NUCLEOTIDE SEQUENCE [LARGE SCALE GENOMIC DNA]</scope>
    <source>
        <strain evidence="1 2">OMI</strain>
    </source>
</reference>